<sequence length="225" mass="25093">MRAMILAAGRGNRMRPLTDNQPKPLLPVAEKPLLGYHLEKLASAGVNEVVINHAWHGEQIEDFVGDGSQWGLQVSFSVEPEGGLETAGGIIKALPLLGEDPFWVINGDIWTDWDYRDLPTDLEKGLLGHLIMVDNPIHHSNGDFAIENGLLVNGENENDARKTFSGVGLYRKELLAPYPEGKQPLKPFFDRAIDKKQLAASYHDGFWTDVGTPERLHQLNQRLEK</sequence>
<keyword evidence="2" id="KW-0548">Nucleotidyltransferase</keyword>
<dbReference type="NCBIfam" id="NF045761">
    <property type="entry name" value="NAMPUrTaseMurU"/>
    <property type="match status" value="1"/>
</dbReference>
<dbReference type="AlphaFoldDB" id="A0A9X2G327"/>
<dbReference type="InterPro" id="IPR050065">
    <property type="entry name" value="GlmU-like"/>
</dbReference>
<dbReference type="Proteomes" id="UP001139474">
    <property type="component" value="Unassembled WGS sequence"/>
</dbReference>
<evidence type="ECO:0000259" key="3">
    <source>
        <dbReference type="Pfam" id="PF00483"/>
    </source>
</evidence>
<name>A0A9X2G327_9GAMM</name>
<evidence type="ECO:0000313" key="5">
    <source>
        <dbReference type="Proteomes" id="UP001139474"/>
    </source>
</evidence>
<keyword evidence="5" id="KW-1185">Reference proteome</keyword>
<protein>
    <submittedName>
        <fullName evidence="4">Nucleotidyltransferase family protein</fullName>
    </submittedName>
</protein>
<comment type="caution">
    <text evidence="4">The sequence shown here is derived from an EMBL/GenBank/DDBJ whole genome shotgun (WGS) entry which is preliminary data.</text>
</comment>
<dbReference type="Pfam" id="PF00483">
    <property type="entry name" value="NTP_transferase"/>
    <property type="match status" value="1"/>
</dbReference>
<dbReference type="PANTHER" id="PTHR43584">
    <property type="entry name" value="NUCLEOTIDYL TRANSFERASE"/>
    <property type="match status" value="1"/>
</dbReference>
<evidence type="ECO:0000256" key="1">
    <source>
        <dbReference type="ARBA" id="ARBA00022679"/>
    </source>
</evidence>
<dbReference type="InterPro" id="IPR005835">
    <property type="entry name" value="NTP_transferase_dom"/>
</dbReference>
<gene>
    <name evidence="4" type="ORF">NJR55_07370</name>
</gene>
<dbReference type="GO" id="GO:0016779">
    <property type="term" value="F:nucleotidyltransferase activity"/>
    <property type="evidence" value="ECO:0007669"/>
    <property type="project" value="UniProtKB-KW"/>
</dbReference>
<accession>A0A9X2G327</accession>
<proteinExistence type="predicted"/>
<feature type="domain" description="Nucleotidyl transferase" evidence="3">
    <location>
        <begin position="3"/>
        <end position="118"/>
    </location>
</feature>
<evidence type="ECO:0000256" key="2">
    <source>
        <dbReference type="ARBA" id="ARBA00022695"/>
    </source>
</evidence>
<keyword evidence="1" id="KW-0808">Transferase</keyword>
<evidence type="ECO:0000313" key="4">
    <source>
        <dbReference type="EMBL" id="MCP1339413.1"/>
    </source>
</evidence>
<dbReference type="InterPro" id="IPR054790">
    <property type="entry name" value="MurU"/>
</dbReference>
<dbReference type="SUPFAM" id="SSF53448">
    <property type="entry name" value="Nucleotide-diphospho-sugar transferases"/>
    <property type="match status" value="1"/>
</dbReference>
<dbReference type="PANTHER" id="PTHR43584:SF8">
    <property type="entry name" value="N-ACETYLMURAMATE ALPHA-1-PHOSPHATE URIDYLYLTRANSFERASE"/>
    <property type="match status" value="1"/>
</dbReference>
<dbReference type="CDD" id="cd06422">
    <property type="entry name" value="NTP_transferase_like_1"/>
    <property type="match status" value="1"/>
</dbReference>
<dbReference type="Gene3D" id="3.90.550.10">
    <property type="entry name" value="Spore Coat Polysaccharide Biosynthesis Protein SpsA, Chain A"/>
    <property type="match status" value="1"/>
</dbReference>
<dbReference type="RefSeq" id="WP_253619191.1">
    <property type="nucleotide sequence ID" value="NZ_JAMZDE010000006.1"/>
</dbReference>
<reference evidence="4" key="1">
    <citation type="submission" date="2022-06" db="EMBL/GenBank/DDBJ databases">
        <title>Idiomarina rhizosphaerae M1R2S28.</title>
        <authorList>
            <person name="Sun J.-Q."/>
            <person name="Li L.-F."/>
        </authorList>
    </citation>
    <scope>NUCLEOTIDE SEQUENCE</scope>
    <source>
        <strain evidence="4">M1R2S28</strain>
    </source>
</reference>
<organism evidence="4 5">
    <name type="scientific">Idiomarina rhizosphaerae</name>
    <dbReference type="NCBI Taxonomy" id="2961572"/>
    <lineage>
        <taxon>Bacteria</taxon>
        <taxon>Pseudomonadati</taxon>
        <taxon>Pseudomonadota</taxon>
        <taxon>Gammaproteobacteria</taxon>
        <taxon>Alteromonadales</taxon>
        <taxon>Idiomarinaceae</taxon>
        <taxon>Idiomarina</taxon>
    </lineage>
</organism>
<dbReference type="InterPro" id="IPR029044">
    <property type="entry name" value="Nucleotide-diphossugar_trans"/>
</dbReference>
<dbReference type="EMBL" id="JAMZDE010000006">
    <property type="protein sequence ID" value="MCP1339413.1"/>
    <property type="molecule type" value="Genomic_DNA"/>
</dbReference>